<dbReference type="KEGG" id="soe:110785325"/>
<evidence type="ECO:0000256" key="1">
    <source>
        <dbReference type="ARBA" id="ARBA00006517"/>
    </source>
</evidence>
<dbReference type="GO" id="GO:0005730">
    <property type="term" value="C:nucleolus"/>
    <property type="evidence" value="ECO:0000318"/>
    <property type="project" value="GO_Central"/>
</dbReference>
<dbReference type="Proteomes" id="UP000813463">
    <property type="component" value="Chromosome 2"/>
</dbReference>
<dbReference type="InterPro" id="IPR011545">
    <property type="entry name" value="DEAD/DEAH_box_helicase_dom"/>
</dbReference>
<name>A0A9R0JSK5_SPIOL</name>
<dbReference type="InterPro" id="IPR014001">
    <property type="entry name" value="Helicase_ATP-bd"/>
</dbReference>
<comment type="similarity">
    <text evidence="1">Belongs to the DEAD box helicase family. DDX21/DDX50 subfamily.</text>
</comment>
<accession>A0A9R0JSK5</accession>
<keyword evidence="4 12" id="KW-0347">Helicase</keyword>
<protein>
    <submittedName>
        <fullName evidence="12">DEAD-box ATP-dependent RNA helicase 53, mitochondrial</fullName>
    </submittedName>
</protein>
<dbReference type="SMART" id="SM00487">
    <property type="entry name" value="DEXDc"/>
    <property type="match status" value="1"/>
</dbReference>
<feature type="short sequence motif" description="Q motif" evidence="6">
    <location>
        <begin position="105"/>
        <end position="133"/>
    </location>
</feature>
<dbReference type="PROSITE" id="PS51192">
    <property type="entry name" value="HELICASE_ATP_BIND_1"/>
    <property type="match status" value="1"/>
</dbReference>
<reference evidence="11" key="1">
    <citation type="journal article" date="2021" name="Nat. Commun.">
        <title>Genomic analyses provide insights into spinach domestication and the genetic basis of agronomic traits.</title>
        <authorList>
            <person name="Cai X."/>
            <person name="Sun X."/>
            <person name="Xu C."/>
            <person name="Sun H."/>
            <person name="Wang X."/>
            <person name="Ge C."/>
            <person name="Zhang Z."/>
            <person name="Wang Q."/>
            <person name="Fei Z."/>
            <person name="Jiao C."/>
            <person name="Wang Q."/>
        </authorList>
    </citation>
    <scope>NUCLEOTIDE SEQUENCE [LARGE SCALE GENOMIC DNA]</scope>
    <source>
        <strain evidence="11">cv. Varoflay</strain>
    </source>
</reference>
<dbReference type="SUPFAM" id="SSF52540">
    <property type="entry name" value="P-loop containing nucleoside triphosphate hydrolases"/>
    <property type="match status" value="1"/>
</dbReference>
<dbReference type="GO" id="GO:0005829">
    <property type="term" value="C:cytosol"/>
    <property type="evidence" value="ECO:0007669"/>
    <property type="project" value="TreeGrafter"/>
</dbReference>
<dbReference type="InterPro" id="IPR044742">
    <property type="entry name" value="DEAD/DEAH_RhlB"/>
</dbReference>
<dbReference type="CDD" id="cd18787">
    <property type="entry name" value="SF2_C_DEAD"/>
    <property type="match status" value="1"/>
</dbReference>
<feature type="domain" description="DEAD-box RNA helicase Q" evidence="10">
    <location>
        <begin position="105"/>
        <end position="133"/>
    </location>
</feature>
<evidence type="ECO:0000256" key="7">
    <source>
        <dbReference type="SAM" id="MobiDB-lite"/>
    </source>
</evidence>
<keyword evidence="5" id="KW-0067">ATP-binding</keyword>
<dbReference type="Gene3D" id="3.40.50.300">
    <property type="entry name" value="P-loop containing nucleotide triphosphate hydrolases"/>
    <property type="match status" value="2"/>
</dbReference>
<dbReference type="InterPro" id="IPR027417">
    <property type="entry name" value="P-loop_NTPase"/>
</dbReference>
<gene>
    <name evidence="12" type="primary">LOC110785325</name>
</gene>
<dbReference type="InterPro" id="IPR050079">
    <property type="entry name" value="DEAD_box_RNA_helicase"/>
</dbReference>
<dbReference type="Pfam" id="PF00271">
    <property type="entry name" value="Helicase_C"/>
    <property type="match status" value="1"/>
</dbReference>
<keyword evidence="2" id="KW-0547">Nucleotide-binding</keyword>
<dbReference type="GO" id="GO:0003724">
    <property type="term" value="F:RNA helicase activity"/>
    <property type="evidence" value="ECO:0000318"/>
    <property type="project" value="GO_Central"/>
</dbReference>
<evidence type="ECO:0000256" key="3">
    <source>
        <dbReference type="ARBA" id="ARBA00022801"/>
    </source>
</evidence>
<dbReference type="InterPro" id="IPR001650">
    <property type="entry name" value="Helicase_C-like"/>
</dbReference>
<dbReference type="RefSeq" id="XP_021845454.1">
    <property type="nucleotide sequence ID" value="XM_021989762.2"/>
</dbReference>
<dbReference type="CDD" id="cd00268">
    <property type="entry name" value="DEADc"/>
    <property type="match status" value="1"/>
</dbReference>
<dbReference type="SMART" id="SM00490">
    <property type="entry name" value="HELICc"/>
    <property type="match status" value="1"/>
</dbReference>
<evidence type="ECO:0000256" key="2">
    <source>
        <dbReference type="ARBA" id="ARBA00022741"/>
    </source>
</evidence>
<feature type="region of interest" description="Disordered" evidence="7">
    <location>
        <begin position="481"/>
        <end position="519"/>
    </location>
</feature>
<dbReference type="GO" id="GO:0016787">
    <property type="term" value="F:hydrolase activity"/>
    <property type="evidence" value="ECO:0007669"/>
    <property type="project" value="UniProtKB-KW"/>
</dbReference>
<dbReference type="Pfam" id="PF00270">
    <property type="entry name" value="DEAD"/>
    <property type="match status" value="1"/>
</dbReference>
<dbReference type="OrthoDB" id="4255at2759"/>
<feature type="region of interest" description="Disordered" evidence="7">
    <location>
        <begin position="538"/>
        <end position="600"/>
    </location>
</feature>
<evidence type="ECO:0000313" key="11">
    <source>
        <dbReference type="Proteomes" id="UP000813463"/>
    </source>
</evidence>
<proteinExistence type="inferred from homology"/>
<dbReference type="GO" id="GO:0005524">
    <property type="term" value="F:ATP binding"/>
    <property type="evidence" value="ECO:0007669"/>
    <property type="project" value="UniProtKB-KW"/>
</dbReference>
<feature type="compositionally biased region" description="Gly residues" evidence="7">
    <location>
        <begin position="561"/>
        <end position="570"/>
    </location>
</feature>
<feature type="compositionally biased region" description="Low complexity" evidence="7">
    <location>
        <begin position="551"/>
        <end position="560"/>
    </location>
</feature>
<feature type="domain" description="Helicase C-terminal" evidence="9">
    <location>
        <begin position="338"/>
        <end position="483"/>
    </location>
</feature>
<evidence type="ECO:0000256" key="6">
    <source>
        <dbReference type="PROSITE-ProRule" id="PRU00552"/>
    </source>
</evidence>
<feature type="compositionally biased region" description="Low complexity" evidence="7">
    <location>
        <begin position="496"/>
        <end position="517"/>
    </location>
</feature>
<feature type="domain" description="Helicase ATP-binding" evidence="8">
    <location>
        <begin position="136"/>
        <end position="309"/>
    </location>
</feature>
<dbReference type="PROSITE" id="PS51194">
    <property type="entry name" value="HELICASE_CTER"/>
    <property type="match status" value="1"/>
</dbReference>
<feature type="compositionally biased region" description="Gly residues" evidence="7">
    <location>
        <begin position="538"/>
        <end position="550"/>
    </location>
</feature>
<dbReference type="PANTHER" id="PTHR47959">
    <property type="entry name" value="ATP-DEPENDENT RNA HELICASE RHLE-RELATED"/>
    <property type="match status" value="1"/>
</dbReference>
<dbReference type="InterPro" id="IPR014014">
    <property type="entry name" value="RNA_helicase_DEAD_Q_motif"/>
</dbReference>
<dbReference type="GO" id="GO:0003729">
    <property type="term" value="F:mRNA binding"/>
    <property type="evidence" value="ECO:0000318"/>
    <property type="project" value="GO_Central"/>
</dbReference>
<evidence type="ECO:0000313" key="12">
    <source>
        <dbReference type="RefSeq" id="XP_021845454.1"/>
    </source>
</evidence>
<evidence type="ECO:0000259" key="10">
    <source>
        <dbReference type="PROSITE" id="PS51195"/>
    </source>
</evidence>
<keyword evidence="3" id="KW-0378">Hydrolase</keyword>
<evidence type="ECO:0000259" key="8">
    <source>
        <dbReference type="PROSITE" id="PS51192"/>
    </source>
</evidence>
<reference evidence="12" key="2">
    <citation type="submission" date="2025-08" db="UniProtKB">
        <authorList>
            <consortium name="RefSeq"/>
        </authorList>
    </citation>
    <scope>IDENTIFICATION</scope>
    <source>
        <tissue evidence="12">Leaf</tissue>
    </source>
</reference>
<dbReference type="GeneID" id="110785325"/>
<dbReference type="PANTHER" id="PTHR47959:SF23">
    <property type="entry name" value="HELICASE ATP-BINDING DOMAIN-CONTAINING PROTEIN"/>
    <property type="match status" value="1"/>
</dbReference>
<evidence type="ECO:0000256" key="5">
    <source>
        <dbReference type="ARBA" id="ARBA00022840"/>
    </source>
</evidence>
<dbReference type="AlphaFoldDB" id="A0A9R0JSK5"/>
<keyword evidence="11" id="KW-1185">Reference proteome</keyword>
<evidence type="ECO:0000259" key="9">
    <source>
        <dbReference type="PROSITE" id="PS51194"/>
    </source>
</evidence>
<dbReference type="PROSITE" id="PS51195">
    <property type="entry name" value="Q_MOTIF"/>
    <property type="match status" value="1"/>
</dbReference>
<evidence type="ECO:0000256" key="4">
    <source>
        <dbReference type="ARBA" id="ARBA00022806"/>
    </source>
</evidence>
<organism evidence="11 12">
    <name type="scientific">Spinacia oleracea</name>
    <name type="common">Spinach</name>
    <dbReference type="NCBI Taxonomy" id="3562"/>
    <lineage>
        <taxon>Eukaryota</taxon>
        <taxon>Viridiplantae</taxon>
        <taxon>Streptophyta</taxon>
        <taxon>Embryophyta</taxon>
        <taxon>Tracheophyta</taxon>
        <taxon>Spermatophyta</taxon>
        <taxon>Magnoliopsida</taxon>
        <taxon>eudicotyledons</taxon>
        <taxon>Gunneridae</taxon>
        <taxon>Pentapetalae</taxon>
        <taxon>Caryophyllales</taxon>
        <taxon>Chenopodiaceae</taxon>
        <taxon>Chenopodioideae</taxon>
        <taxon>Anserineae</taxon>
        <taxon>Spinacia</taxon>
    </lineage>
</organism>
<sequence>MATSMLLRRQLSLSSLASRRTIAAFSTLFNSSQPLAAASSSTVKNGGLLGGNNESTTVFTPRYEGAKSLYSRSGRLEFRASFASQAGFAVADYSDDDRSKADECLEISKLGIHPDVISRLAQRGITKLFPIQKAVFEPAMQGRDMIGRARTGTGKTLAFGIPILDKITRHNAKNGAGREPLALVLAPTRELARQVEKEFQESSKLQTLCVYGGTPISQQMFELRNGVDVVAGTPGRIIDLLKRGALDLSRVQFVVLDEADQMLNVGFEEAVEVILEKLPKNRQTLMFSATMPNWILKLTNKYLKKPLTIDLVGDSTQKLADGISLHAVVVESRTKAGVIGPLVTKYANGGKCIVFTETKRDADNLANALGRKNFKCEPLHGDISQNMRERTLQRFRDGNIDILVATDVAARGLDVPNVDLIIHYELPNNSESFVHRTGRTGRAGKKGTAIVLYTMDQSRAVKGIERDVGCKFNELSPVATDGTEMGMSMGGGSRYGSGSRFGNSSSRSAGYGNSSSGRSGGYAGNSYSNGYGGNSYSGGSGQSSGSGGFDSYGSSQRSSGTYGGSGGKSGFGKSSGYDNFGSGRTNQRSGGFGSFGDDKF</sequence>